<comment type="caution">
    <text evidence="1">The sequence shown here is derived from an EMBL/GenBank/DDBJ whole genome shotgun (WGS) entry which is preliminary data.</text>
</comment>
<reference evidence="2" key="1">
    <citation type="journal article" date="2022" name="Mol. Ecol. Resour.">
        <title>The genomes of chicory, endive, great burdock and yacon provide insights into Asteraceae palaeo-polyploidization history and plant inulin production.</title>
        <authorList>
            <person name="Fan W."/>
            <person name="Wang S."/>
            <person name="Wang H."/>
            <person name="Wang A."/>
            <person name="Jiang F."/>
            <person name="Liu H."/>
            <person name="Zhao H."/>
            <person name="Xu D."/>
            <person name="Zhang Y."/>
        </authorList>
    </citation>
    <scope>NUCLEOTIDE SEQUENCE [LARGE SCALE GENOMIC DNA]</scope>
    <source>
        <strain evidence="2">cv. Yunnan</strain>
    </source>
</reference>
<gene>
    <name evidence="1" type="ORF">L1987_19573</name>
</gene>
<keyword evidence="2" id="KW-1185">Reference proteome</keyword>
<reference evidence="1 2" key="2">
    <citation type="journal article" date="2022" name="Mol. Ecol. Resour.">
        <title>The genomes of chicory, endive, great burdock and yacon provide insights into Asteraceae paleo-polyploidization history and plant inulin production.</title>
        <authorList>
            <person name="Fan W."/>
            <person name="Wang S."/>
            <person name="Wang H."/>
            <person name="Wang A."/>
            <person name="Jiang F."/>
            <person name="Liu H."/>
            <person name="Zhao H."/>
            <person name="Xu D."/>
            <person name="Zhang Y."/>
        </authorList>
    </citation>
    <scope>NUCLEOTIDE SEQUENCE [LARGE SCALE GENOMIC DNA]</scope>
    <source>
        <strain evidence="2">cv. Yunnan</strain>
        <tissue evidence="1">Leaves</tissue>
    </source>
</reference>
<evidence type="ECO:0000313" key="2">
    <source>
        <dbReference type="Proteomes" id="UP001056120"/>
    </source>
</evidence>
<evidence type="ECO:0000313" key="1">
    <source>
        <dbReference type="EMBL" id="KAI3809968.1"/>
    </source>
</evidence>
<accession>A0ACB9IQN3</accession>
<dbReference type="EMBL" id="CM042024">
    <property type="protein sequence ID" value="KAI3809968.1"/>
    <property type="molecule type" value="Genomic_DNA"/>
</dbReference>
<dbReference type="Proteomes" id="UP001056120">
    <property type="component" value="Linkage Group LG07"/>
</dbReference>
<sequence>MARGKIQIKKIENSTNRQVTHSKRRNGLFKKASELTVLCDAKAWHLCDPNAEKVFKALNKAGVNFDTRLRPLLRALNCDHRFDALAVSAEERALNCDH</sequence>
<organism evidence="1 2">
    <name type="scientific">Smallanthus sonchifolius</name>
    <dbReference type="NCBI Taxonomy" id="185202"/>
    <lineage>
        <taxon>Eukaryota</taxon>
        <taxon>Viridiplantae</taxon>
        <taxon>Streptophyta</taxon>
        <taxon>Embryophyta</taxon>
        <taxon>Tracheophyta</taxon>
        <taxon>Spermatophyta</taxon>
        <taxon>Magnoliopsida</taxon>
        <taxon>eudicotyledons</taxon>
        <taxon>Gunneridae</taxon>
        <taxon>Pentapetalae</taxon>
        <taxon>asterids</taxon>
        <taxon>campanulids</taxon>
        <taxon>Asterales</taxon>
        <taxon>Asteraceae</taxon>
        <taxon>Asteroideae</taxon>
        <taxon>Heliantheae alliance</taxon>
        <taxon>Millerieae</taxon>
        <taxon>Smallanthus</taxon>
    </lineage>
</organism>
<protein>
    <submittedName>
        <fullName evidence="1">Uncharacterized protein</fullName>
    </submittedName>
</protein>
<name>A0ACB9IQN3_9ASTR</name>
<proteinExistence type="predicted"/>